<accession>A0A5B8RDN8</accession>
<protein>
    <submittedName>
        <fullName evidence="2">Uncharacterized protein</fullName>
    </submittedName>
</protein>
<sequence length="332" mass="34243">MSRAGCALSVMVPIRPSPRDRVSSLRLAVLSLSLLPLARASAPATANAPFWPRDSAPRFRPSTDQVAAAPASRAVTQPGRHAAVSPTWARTSVSTLLSANPAPMPTFSLSATAPTALHWPRSWVAPMSTTPALTVVEASTAATTSLATSFTAAEPLPATLLPLPAEGETSNRRLRSLAATSNAGAVTVPLTPIPAVALESWVAMFRPAPTEPPSALFPKSSGPRLPATARRSMALSAWMPTPPSQSCSASVRASVPSTRPDSSQRAVSAPVSSYSRWSTLLQGAGSAALDSSVTPLPTQASASMSVSITEIAPAAARSSASPEARAYWLGRL</sequence>
<feature type="region of interest" description="Disordered" evidence="1">
    <location>
        <begin position="238"/>
        <end position="268"/>
    </location>
</feature>
<evidence type="ECO:0000256" key="1">
    <source>
        <dbReference type="SAM" id="MobiDB-lite"/>
    </source>
</evidence>
<dbReference type="AlphaFoldDB" id="A0A5B8RDN8"/>
<reference evidence="2" key="1">
    <citation type="submission" date="2019-06" db="EMBL/GenBank/DDBJ databases">
        <authorList>
            <person name="Murdoch R.W."/>
            <person name="Fathepure B."/>
        </authorList>
    </citation>
    <scope>NUCLEOTIDE SEQUENCE</scope>
</reference>
<gene>
    <name evidence="2" type="ORF">KBTEX_03313</name>
</gene>
<feature type="compositionally biased region" description="Polar residues" evidence="1">
    <location>
        <begin position="244"/>
        <end position="268"/>
    </location>
</feature>
<proteinExistence type="predicted"/>
<organism evidence="2">
    <name type="scientific">uncultured organism</name>
    <dbReference type="NCBI Taxonomy" id="155900"/>
    <lineage>
        <taxon>unclassified sequences</taxon>
        <taxon>environmental samples</taxon>
    </lineage>
</organism>
<dbReference type="EMBL" id="MN079189">
    <property type="protein sequence ID" value="QEA06970.1"/>
    <property type="molecule type" value="Genomic_DNA"/>
</dbReference>
<evidence type="ECO:0000313" key="2">
    <source>
        <dbReference type="EMBL" id="QEA06970.1"/>
    </source>
</evidence>
<name>A0A5B8RDN8_9ZZZZ</name>